<organism evidence="1 2">
    <name type="scientific">Atopostipes suicloacalis DSM 15692</name>
    <dbReference type="NCBI Taxonomy" id="1121025"/>
    <lineage>
        <taxon>Bacteria</taxon>
        <taxon>Bacillati</taxon>
        <taxon>Bacillota</taxon>
        <taxon>Bacilli</taxon>
        <taxon>Lactobacillales</taxon>
        <taxon>Carnobacteriaceae</taxon>
        <taxon>Atopostipes</taxon>
    </lineage>
</organism>
<gene>
    <name evidence="1" type="ORF">SAMN02745249_01051</name>
</gene>
<dbReference type="EMBL" id="FQUF01000013">
    <property type="protein sequence ID" value="SHE74133.1"/>
    <property type="molecule type" value="Genomic_DNA"/>
</dbReference>
<evidence type="ECO:0000313" key="1">
    <source>
        <dbReference type="EMBL" id="SHE74133.1"/>
    </source>
</evidence>
<dbReference type="InterPro" id="IPR018691">
    <property type="entry name" value="DUF2188"/>
</dbReference>
<name>A0A1M4VZ39_9LACT</name>
<sequence length="85" mass="9727">MAKHDDGRGNYFEKRAGTEDARFHVVPGDEKKWAVKKEGEEDPVCTTDDRKEAVDEAEKRAKEAGTKVIIHNEHGKIEKLDEYDK</sequence>
<accession>A0A1M4VZ39</accession>
<protein>
    <recommendedName>
        <fullName evidence="3">DUF2188 domain-containing protein</fullName>
    </recommendedName>
</protein>
<dbReference type="AlphaFoldDB" id="A0A1M4VZ39"/>
<proteinExistence type="predicted"/>
<evidence type="ECO:0008006" key="3">
    <source>
        <dbReference type="Google" id="ProtNLM"/>
    </source>
</evidence>
<dbReference type="Pfam" id="PF09954">
    <property type="entry name" value="DUF2188"/>
    <property type="match status" value="1"/>
</dbReference>
<dbReference type="RefSeq" id="WP_073297403.1">
    <property type="nucleotide sequence ID" value="NZ_FQUF01000013.1"/>
</dbReference>
<dbReference type="OrthoDB" id="2168035at2"/>
<evidence type="ECO:0000313" key="2">
    <source>
        <dbReference type="Proteomes" id="UP000184128"/>
    </source>
</evidence>
<dbReference type="Proteomes" id="UP000184128">
    <property type="component" value="Unassembled WGS sequence"/>
</dbReference>
<keyword evidence="2" id="KW-1185">Reference proteome</keyword>
<reference evidence="1 2" key="1">
    <citation type="submission" date="2016-11" db="EMBL/GenBank/DDBJ databases">
        <authorList>
            <person name="Jaros S."/>
            <person name="Januszkiewicz K."/>
            <person name="Wedrychowicz H."/>
        </authorList>
    </citation>
    <scope>NUCLEOTIDE SEQUENCE [LARGE SCALE GENOMIC DNA]</scope>
    <source>
        <strain evidence="1 2">DSM 15692</strain>
    </source>
</reference>